<feature type="coiled-coil region" evidence="1">
    <location>
        <begin position="126"/>
        <end position="174"/>
    </location>
</feature>
<accession>A0A8D8M555</accession>
<feature type="coiled-coil region" evidence="1">
    <location>
        <begin position="4"/>
        <end position="41"/>
    </location>
</feature>
<organism evidence="2">
    <name type="scientific">Cacopsylla melanoneura</name>
    <dbReference type="NCBI Taxonomy" id="428564"/>
    <lineage>
        <taxon>Eukaryota</taxon>
        <taxon>Metazoa</taxon>
        <taxon>Ecdysozoa</taxon>
        <taxon>Arthropoda</taxon>
        <taxon>Hexapoda</taxon>
        <taxon>Insecta</taxon>
        <taxon>Pterygota</taxon>
        <taxon>Neoptera</taxon>
        <taxon>Paraneoptera</taxon>
        <taxon>Hemiptera</taxon>
        <taxon>Sternorrhyncha</taxon>
        <taxon>Psylloidea</taxon>
        <taxon>Psyllidae</taxon>
        <taxon>Psyllinae</taxon>
        <taxon>Cacopsylla</taxon>
    </lineage>
</organism>
<sequence length="390" mass="47276">MMAAEECKRNFNRSRNEITELEDLITRLRNEKITEENYENLLIQWTTFRNKLKMYETWRDKLEEIIADEEELNVLIPEETENLCWEEYLCLVEIEAKLVQFQANRRRRKEKEDIEVRNQRENWEGKERWEKEDREYRRKLEEREHSREFEKLEREREEQEYRRDKKEREDIREREDMASRKRLEELDVRRFEIQSTLDAINPKNVHLDLPKIDFLRLSEEILDEYHEFKYDFSCLVDSKEDIDDQEEIDLSVDVGSVKYIDDKENIELSIGVGDSVMFMNRKTTILIEDELLQWETRLVLRDTIKKSVKMKKCNETLLCTNNDYFQPTSPGELSAVRDLKASRVKFGRESLRKKFVKMKSALWRNTVIGSKQTCVTHVVTLMLFDVYLPP</sequence>
<evidence type="ECO:0000256" key="1">
    <source>
        <dbReference type="SAM" id="Coils"/>
    </source>
</evidence>
<name>A0A8D8M555_9HEMI</name>
<reference evidence="2" key="1">
    <citation type="submission" date="2021-05" db="EMBL/GenBank/DDBJ databases">
        <authorList>
            <person name="Alioto T."/>
            <person name="Alioto T."/>
            <person name="Gomez Garrido J."/>
        </authorList>
    </citation>
    <scope>NUCLEOTIDE SEQUENCE</scope>
</reference>
<dbReference type="EMBL" id="HBUF01048970">
    <property type="protein sequence ID" value="CAG6620968.1"/>
    <property type="molecule type" value="Transcribed_RNA"/>
</dbReference>
<proteinExistence type="predicted"/>
<protein>
    <submittedName>
        <fullName evidence="2">Uncharacterized protein</fullName>
    </submittedName>
</protein>
<evidence type="ECO:0000313" key="2">
    <source>
        <dbReference type="EMBL" id="CAG6620968.1"/>
    </source>
</evidence>
<dbReference type="AlphaFoldDB" id="A0A8D8M555"/>
<keyword evidence="1" id="KW-0175">Coiled coil</keyword>